<dbReference type="AlphaFoldDB" id="I3Y6B1"/>
<dbReference type="EMBL" id="CP003154">
    <property type="protein sequence ID" value="AFL72529.1"/>
    <property type="molecule type" value="Genomic_DNA"/>
</dbReference>
<dbReference type="NCBIfam" id="NF003967">
    <property type="entry name" value="PRK05461.1"/>
    <property type="match status" value="1"/>
</dbReference>
<dbReference type="HAMAP" id="MF_00791">
    <property type="entry name" value="ApaG"/>
    <property type="match status" value="1"/>
</dbReference>
<evidence type="ECO:0000313" key="5">
    <source>
        <dbReference type="Proteomes" id="UP000006062"/>
    </source>
</evidence>
<protein>
    <recommendedName>
        <fullName evidence="1 2">Protein ApaG</fullName>
    </recommendedName>
</protein>
<organism evidence="4 5">
    <name type="scientific">Thiocystis violascens (strain ATCC 17096 / DSM 198 / 6111)</name>
    <name type="common">Chromatium violascens</name>
    <dbReference type="NCBI Taxonomy" id="765911"/>
    <lineage>
        <taxon>Bacteria</taxon>
        <taxon>Pseudomonadati</taxon>
        <taxon>Pseudomonadota</taxon>
        <taxon>Gammaproteobacteria</taxon>
        <taxon>Chromatiales</taxon>
        <taxon>Chromatiaceae</taxon>
        <taxon>Thiocystis</taxon>
    </lineage>
</organism>
<evidence type="ECO:0000259" key="3">
    <source>
        <dbReference type="PROSITE" id="PS51087"/>
    </source>
</evidence>
<sequence>MKEFSIKIVTQSQYQPDQSSPSEGRYVFTYTITIENQGDEPARLLDRHWIITDADGQAQEVRGQGVVGEQPHLRPGERYQYTSGTVLSTPLGSMHGSYGMVDDDGIRFEARIPAFSLISTTSIH</sequence>
<dbReference type="eggNOG" id="COG2967">
    <property type="taxonomic scope" value="Bacteria"/>
</dbReference>
<gene>
    <name evidence="2" type="primary">apaG</name>
    <name evidence="4" type="ordered locus">Thivi_0468</name>
</gene>
<reference evidence="4 5" key="1">
    <citation type="submission" date="2012-06" db="EMBL/GenBank/DDBJ databases">
        <title>Complete sequence of Thiocystis violascens DSM 198.</title>
        <authorList>
            <consortium name="US DOE Joint Genome Institute"/>
            <person name="Lucas S."/>
            <person name="Han J."/>
            <person name="Lapidus A."/>
            <person name="Cheng J.-F."/>
            <person name="Goodwin L."/>
            <person name="Pitluck S."/>
            <person name="Peters L."/>
            <person name="Ovchinnikova G."/>
            <person name="Teshima H."/>
            <person name="Detter J.C."/>
            <person name="Han C."/>
            <person name="Tapia R."/>
            <person name="Land M."/>
            <person name="Hauser L."/>
            <person name="Kyrpides N."/>
            <person name="Ivanova N."/>
            <person name="Pagani I."/>
            <person name="Vogl K."/>
            <person name="Liu Z."/>
            <person name="Frigaard N.-U."/>
            <person name="Bryant D."/>
            <person name="Woyke T."/>
        </authorList>
    </citation>
    <scope>NUCLEOTIDE SEQUENCE [LARGE SCALE GENOMIC DNA]</scope>
    <source>
        <strain evidence="5">ATCC 17096 / DSM 198 / 6111</strain>
    </source>
</reference>
<accession>I3Y6B1</accession>
<dbReference type="Gene3D" id="2.60.40.1470">
    <property type="entry name" value="ApaG domain"/>
    <property type="match status" value="1"/>
</dbReference>
<dbReference type="PANTHER" id="PTHR14289:SF16">
    <property type="entry name" value="POLYMERASE DELTA-INTERACTING PROTEIN 2"/>
    <property type="match status" value="1"/>
</dbReference>
<dbReference type="InterPro" id="IPR023065">
    <property type="entry name" value="Uncharacterised_ApaG"/>
</dbReference>
<dbReference type="SUPFAM" id="SSF110069">
    <property type="entry name" value="ApaG-like"/>
    <property type="match status" value="1"/>
</dbReference>
<evidence type="ECO:0000256" key="2">
    <source>
        <dbReference type="HAMAP-Rule" id="MF_00791"/>
    </source>
</evidence>
<dbReference type="InterPro" id="IPR007474">
    <property type="entry name" value="ApaG_domain"/>
</dbReference>
<dbReference type="InterPro" id="IPR036767">
    <property type="entry name" value="ApaG_sf"/>
</dbReference>
<evidence type="ECO:0000313" key="4">
    <source>
        <dbReference type="EMBL" id="AFL72529.1"/>
    </source>
</evidence>
<dbReference type="PROSITE" id="PS51087">
    <property type="entry name" value="APAG"/>
    <property type="match status" value="1"/>
</dbReference>
<dbReference type="PANTHER" id="PTHR14289">
    <property type="entry name" value="F-BOX ONLY PROTEIN 3"/>
    <property type="match status" value="1"/>
</dbReference>
<dbReference type="GO" id="GO:0070987">
    <property type="term" value="P:error-free translesion synthesis"/>
    <property type="evidence" value="ECO:0007669"/>
    <property type="project" value="TreeGrafter"/>
</dbReference>
<dbReference type="KEGG" id="tvi:Thivi_0468"/>
<dbReference type="RefSeq" id="WP_014777029.1">
    <property type="nucleotide sequence ID" value="NC_018012.1"/>
</dbReference>
<feature type="domain" description="ApaG" evidence="3">
    <location>
        <begin position="1"/>
        <end position="124"/>
    </location>
</feature>
<evidence type="ECO:0000256" key="1">
    <source>
        <dbReference type="ARBA" id="ARBA00017693"/>
    </source>
</evidence>
<dbReference type="Pfam" id="PF04379">
    <property type="entry name" value="DUF525"/>
    <property type="match status" value="1"/>
</dbReference>
<name>I3Y6B1_THIV6</name>
<dbReference type="HOGENOM" id="CLU_128074_0_0_6"/>
<keyword evidence="5" id="KW-1185">Reference proteome</keyword>
<proteinExistence type="inferred from homology"/>
<dbReference type="STRING" id="765911.Thivi_0468"/>
<dbReference type="Proteomes" id="UP000006062">
    <property type="component" value="Chromosome"/>
</dbReference>